<evidence type="ECO:0000256" key="1">
    <source>
        <dbReference type="ARBA" id="ARBA00022741"/>
    </source>
</evidence>
<dbReference type="PANTHER" id="PTHR47968">
    <property type="entry name" value="CENTROMERE PROTEIN E"/>
    <property type="match status" value="1"/>
</dbReference>
<sequence>MASTTPRPSGYSIADNIQAPSSTSSLSNLAIPYMEESSLRSSISSTCTDDTPSITPSSSIHSMASMQQIKTARGGLDGTSTKVLSAAKPSGVASNRKQAKPGGRERVMVCVRAKPPYPTSSIYDCSTETNTISLAEHHPTNMKRGGVIKGRENEGEFHIDHLHLPPTPTSALFNKVISPIVASTVDGFDGTVFAYGMTGSGKTYTMGGVEGDPGVIPRAIDQIFDAIDECKERVFLLRVSYLELYNETLRDLLNPNSKVIPVIHERDGRVIVDNLEEVPVRSPEEVQACLKKGEGNRRNGKTDFNEHSSRSHTVFSVVIESRLLSESGNASTMSQSMSSSSLNSMASNSQSRPKTSPSMGLVRMSRLNLIDLAGSERATTDDTRRQEGGYINKSLLTLANVIEKLTEPKPGFIAYRESKLTRLLQNSLSGHAKIAVVCTISLDEIHAYESLATLKFARRVSKVVTKAERGTIVGDNALIQVYLQEIADLKTKLAASMQASAKRIRSSDLSDDSDSEATEGEASLESEKEKLARLREERIKSEQEVQKLQLLRTKIQSQITNLSGLMLTSEAVPSSPSFGSSNFLPIHTRRRISELPRSGLGLGMPSVDLPTTPKRYISAIGVVEEDSFGGLGKERRARGLFSDSTADNSTSTPVKEEENIDKTTTLSPPTITPDELAEKESTITHLLLKVSDLESEIATASTNYASLEQTSAQSRLLCTDKIAKLELEVTELRSRLAATEESHEISSSTNAEKVQQLSKSYDALKLEHDQLGLRLVDQDRAYNLELDSTRLSLNQVRQQREASLLQTQDLLTSQVELKRQLAEYKTSSDDLRSSNATLESQVSQQTSQHASEVLALKALLDSKSAEEEIKHAQEMHSLRIMLEQQLDEERKSHSRQMREQEVKMEEAESAHASVLANEHRLLREMHEESDRQTKTQKEARGSEMESLSKKISELEESLSFQTKHQIELLSQFDKLTSDLKEARSETDNFKQSAELASRDLQLEKNDHTQTASIVADLEAQVAEKVQRINALNAQILTASTSNGRNTITHSPAIPSGLNLHYSGSLKESKRFSRDSARSSFTRGVEVDEMVNDLNKIISVQRDVIAELHSRLNKLTEIAELHVALPSSSCDTPSSRSPSVINKDNTRAHTLPRSNNYSRLESIVASPTPSTSSLNYPSSPSLTSSRHTKEPLGTLPGSPNFGFDGLSYDRPSPGSTYIPSRAKPPPLPYHGHQKSNSASARARRRITIDRDMEVLNSKSRVETSRGLFDSPSRPVLSSSASNQQRN</sequence>
<dbReference type="PRINTS" id="PR00380">
    <property type="entry name" value="KINESINHEAVY"/>
</dbReference>
<dbReference type="GO" id="GO:0003777">
    <property type="term" value="F:microtubule motor activity"/>
    <property type="evidence" value="ECO:0007669"/>
    <property type="project" value="InterPro"/>
</dbReference>
<feature type="compositionally biased region" description="Low complexity" evidence="7">
    <location>
        <begin position="1165"/>
        <end position="1184"/>
    </location>
</feature>
<dbReference type="PROSITE" id="PS00411">
    <property type="entry name" value="KINESIN_MOTOR_1"/>
    <property type="match status" value="1"/>
</dbReference>
<evidence type="ECO:0000259" key="8">
    <source>
        <dbReference type="PROSITE" id="PS50067"/>
    </source>
</evidence>
<feature type="region of interest" description="Disordered" evidence="7">
    <location>
        <begin position="504"/>
        <end position="528"/>
    </location>
</feature>
<reference evidence="9" key="1">
    <citation type="submission" date="2014-08" db="EMBL/GenBank/DDBJ databases">
        <authorList>
            <person name="Sharma Rahul"/>
            <person name="Thines Marco"/>
        </authorList>
    </citation>
    <scope>NUCLEOTIDE SEQUENCE</scope>
</reference>
<protein>
    <submittedName>
        <fullName evidence="9">Kinesin-like protein</fullName>
    </submittedName>
</protein>
<keyword evidence="4 5" id="KW-0505">Motor protein</keyword>
<evidence type="ECO:0000256" key="7">
    <source>
        <dbReference type="SAM" id="MobiDB-lite"/>
    </source>
</evidence>
<feature type="region of interest" description="Disordered" evidence="7">
    <location>
        <begin position="1125"/>
        <end position="1241"/>
    </location>
</feature>
<feature type="region of interest" description="Disordered" evidence="7">
    <location>
        <begin position="41"/>
        <end position="62"/>
    </location>
</feature>
<dbReference type="InterPro" id="IPR019821">
    <property type="entry name" value="Kinesin_motor_CS"/>
</dbReference>
<feature type="region of interest" description="Disordered" evidence="7">
    <location>
        <begin position="1255"/>
        <end position="1285"/>
    </location>
</feature>
<feature type="compositionally biased region" description="Low complexity" evidence="7">
    <location>
        <begin position="1125"/>
        <end position="1138"/>
    </location>
</feature>
<feature type="coiled-coil region" evidence="6">
    <location>
        <begin position="883"/>
        <end position="917"/>
    </location>
</feature>
<keyword evidence="2 5" id="KW-0067">ATP-binding</keyword>
<keyword evidence="1 5" id="KW-0547">Nucleotide-binding</keyword>
<dbReference type="InterPro" id="IPR001752">
    <property type="entry name" value="Kinesin_motor_dom"/>
</dbReference>
<dbReference type="SUPFAM" id="SSF52540">
    <property type="entry name" value="P-loop containing nucleoside triphosphate hydrolases"/>
    <property type="match status" value="1"/>
</dbReference>
<dbReference type="InterPro" id="IPR027640">
    <property type="entry name" value="Kinesin-like_fam"/>
</dbReference>
<evidence type="ECO:0000256" key="4">
    <source>
        <dbReference type="ARBA" id="ARBA00023175"/>
    </source>
</evidence>
<feature type="coiled-coil region" evidence="6">
    <location>
        <begin position="676"/>
        <end position="742"/>
    </location>
</feature>
<feature type="compositionally biased region" description="Polar residues" evidence="7">
    <location>
        <begin position="642"/>
        <end position="653"/>
    </location>
</feature>
<name>A0A0F7SQH9_PHARH</name>
<feature type="region of interest" description="Disordered" evidence="7">
    <location>
        <begin position="824"/>
        <end position="846"/>
    </location>
</feature>
<dbReference type="EMBL" id="LN483142">
    <property type="protein sequence ID" value="CED82919.1"/>
    <property type="molecule type" value="Genomic_DNA"/>
</dbReference>
<feature type="region of interest" description="Disordered" evidence="7">
    <location>
        <begin position="639"/>
        <end position="674"/>
    </location>
</feature>
<dbReference type="InterPro" id="IPR027417">
    <property type="entry name" value="P-loop_NTPase"/>
</dbReference>
<feature type="binding site" evidence="5">
    <location>
        <begin position="196"/>
        <end position="203"/>
    </location>
    <ligand>
        <name>ATP</name>
        <dbReference type="ChEBI" id="CHEBI:30616"/>
    </ligand>
</feature>
<keyword evidence="3 6" id="KW-0175">Coiled coil</keyword>
<comment type="similarity">
    <text evidence="5">Belongs to the TRAFAC class myosin-kinesin ATPase superfamily. Kinesin family.</text>
</comment>
<evidence type="ECO:0000256" key="6">
    <source>
        <dbReference type="SAM" id="Coils"/>
    </source>
</evidence>
<feature type="compositionally biased region" description="Low complexity" evidence="7">
    <location>
        <begin position="1269"/>
        <end position="1285"/>
    </location>
</feature>
<dbReference type="InterPro" id="IPR036961">
    <property type="entry name" value="Kinesin_motor_dom_sf"/>
</dbReference>
<proteinExistence type="inferred from homology"/>
<organism evidence="9">
    <name type="scientific">Phaffia rhodozyma</name>
    <name type="common">Yeast</name>
    <name type="synonym">Xanthophyllomyces dendrorhous</name>
    <dbReference type="NCBI Taxonomy" id="264483"/>
    <lineage>
        <taxon>Eukaryota</taxon>
        <taxon>Fungi</taxon>
        <taxon>Dikarya</taxon>
        <taxon>Basidiomycota</taxon>
        <taxon>Agaricomycotina</taxon>
        <taxon>Tremellomycetes</taxon>
        <taxon>Cystofilobasidiales</taxon>
        <taxon>Mrakiaceae</taxon>
        <taxon>Phaffia</taxon>
    </lineage>
</organism>
<evidence type="ECO:0000256" key="5">
    <source>
        <dbReference type="PROSITE-ProRule" id="PRU00283"/>
    </source>
</evidence>
<feature type="region of interest" description="Disordered" evidence="7">
    <location>
        <begin position="924"/>
        <end position="950"/>
    </location>
</feature>
<dbReference type="GO" id="GO:0005524">
    <property type="term" value="F:ATP binding"/>
    <property type="evidence" value="ECO:0007669"/>
    <property type="project" value="UniProtKB-UniRule"/>
</dbReference>
<dbReference type="PANTHER" id="PTHR47968:SF75">
    <property type="entry name" value="CENTROMERE-ASSOCIATED PROTEIN E"/>
    <property type="match status" value="1"/>
</dbReference>
<dbReference type="GO" id="GO:0008017">
    <property type="term" value="F:microtubule binding"/>
    <property type="evidence" value="ECO:0007669"/>
    <property type="project" value="InterPro"/>
</dbReference>
<dbReference type="PROSITE" id="PS50067">
    <property type="entry name" value="KINESIN_MOTOR_2"/>
    <property type="match status" value="1"/>
</dbReference>
<accession>A0A0F7SQH9</accession>
<dbReference type="Pfam" id="PF00225">
    <property type="entry name" value="Kinesin"/>
    <property type="match status" value="1"/>
</dbReference>
<feature type="compositionally biased region" description="Polar residues" evidence="7">
    <location>
        <begin position="833"/>
        <end position="846"/>
    </location>
</feature>
<feature type="domain" description="Kinesin motor" evidence="8">
    <location>
        <begin position="106"/>
        <end position="463"/>
    </location>
</feature>
<feature type="compositionally biased region" description="Low complexity" evidence="7">
    <location>
        <begin position="328"/>
        <end position="351"/>
    </location>
</feature>
<feature type="compositionally biased region" description="Acidic residues" evidence="7">
    <location>
        <begin position="509"/>
        <end position="524"/>
    </location>
</feature>
<evidence type="ECO:0000256" key="3">
    <source>
        <dbReference type="ARBA" id="ARBA00023054"/>
    </source>
</evidence>
<feature type="region of interest" description="Disordered" evidence="7">
    <location>
        <begin position="328"/>
        <end position="359"/>
    </location>
</feature>
<dbReference type="GO" id="GO:0007018">
    <property type="term" value="P:microtubule-based movement"/>
    <property type="evidence" value="ECO:0007669"/>
    <property type="project" value="InterPro"/>
</dbReference>
<dbReference type="Gene3D" id="3.40.850.10">
    <property type="entry name" value="Kinesin motor domain"/>
    <property type="match status" value="1"/>
</dbReference>
<evidence type="ECO:0000313" key="9">
    <source>
        <dbReference type="EMBL" id="CED82919.1"/>
    </source>
</evidence>
<evidence type="ECO:0000256" key="2">
    <source>
        <dbReference type="ARBA" id="ARBA00022840"/>
    </source>
</evidence>
<dbReference type="SMART" id="SM00129">
    <property type="entry name" value="KISc"/>
    <property type="match status" value="1"/>
</dbReference>